<dbReference type="EMBL" id="CADIJQ010000010">
    <property type="protein sequence ID" value="CAB3734292.1"/>
    <property type="molecule type" value="Genomic_DNA"/>
</dbReference>
<reference evidence="2 3" key="1">
    <citation type="submission" date="2020-04" db="EMBL/GenBank/DDBJ databases">
        <authorList>
            <person name="De Canck E."/>
        </authorList>
    </citation>
    <scope>NUCLEOTIDE SEQUENCE [LARGE SCALE GENOMIC DNA]</scope>
    <source>
        <strain evidence="2 3">LMG 3441</strain>
    </source>
</reference>
<feature type="transmembrane region" description="Helical" evidence="1">
    <location>
        <begin position="70"/>
        <end position="91"/>
    </location>
</feature>
<keyword evidence="1" id="KW-1133">Transmembrane helix</keyword>
<organism evidence="2 3">
    <name type="scientific">Achromobacter kerstersii</name>
    <dbReference type="NCBI Taxonomy" id="1353890"/>
    <lineage>
        <taxon>Bacteria</taxon>
        <taxon>Pseudomonadati</taxon>
        <taxon>Pseudomonadota</taxon>
        <taxon>Betaproteobacteria</taxon>
        <taxon>Burkholderiales</taxon>
        <taxon>Alcaligenaceae</taxon>
        <taxon>Achromobacter</taxon>
    </lineage>
</organism>
<dbReference type="RefSeq" id="WP_175171348.1">
    <property type="nucleotide sequence ID" value="NZ_CADIJQ010000010.1"/>
</dbReference>
<sequence length="295" mass="31456">MTPKHTTINTVTLTCSTCGSAQFTKLAPNEYRCNHCHALTLVEDDVAQRLEKILRGMQQPAQHTAIKPGALAAIAFVVVAAVVVPLVISLVSSNRTSTPYRAPAVTPPIDASLVKLTDVREIQTRGSKELVMMMRNETGKKIDPPRVTATFFQGELTLTSSWGSISARSLQPGEYAPLRISVPGKAYTRYTLQVATPAPARGKPNDVVASRVQLVKNDGAYRLVGLLKNQGHGDANSTQITVILYGEDGAMIGTGNGYAAAGTLAPGAVTAFDARCEMFGDGKVASYDYMVQSES</sequence>
<dbReference type="Proteomes" id="UP000494269">
    <property type="component" value="Unassembled WGS sequence"/>
</dbReference>
<name>A0A6S7AIS3_9BURK</name>
<evidence type="ECO:0000256" key="1">
    <source>
        <dbReference type="SAM" id="Phobius"/>
    </source>
</evidence>
<gene>
    <name evidence="2" type="ORF">LMG3441_04968</name>
</gene>
<keyword evidence="1" id="KW-0472">Membrane</keyword>
<dbReference type="InterPro" id="IPR047676">
    <property type="entry name" value="FxLYD_dom"/>
</dbReference>
<dbReference type="NCBIfam" id="NF038353">
    <property type="entry name" value="FxLYD_dom"/>
    <property type="match status" value="1"/>
</dbReference>
<proteinExistence type="predicted"/>
<keyword evidence="1" id="KW-0812">Transmembrane</keyword>
<keyword evidence="3" id="KW-1185">Reference proteome</keyword>
<evidence type="ECO:0008006" key="4">
    <source>
        <dbReference type="Google" id="ProtNLM"/>
    </source>
</evidence>
<evidence type="ECO:0000313" key="3">
    <source>
        <dbReference type="Proteomes" id="UP000494269"/>
    </source>
</evidence>
<dbReference type="AlphaFoldDB" id="A0A6S7AIS3"/>
<evidence type="ECO:0000313" key="2">
    <source>
        <dbReference type="EMBL" id="CAB3734292.1"/>
    </source>
</evidence>
<accession>A0A6S7AIS3</accession>
<protein>
    <recommendedName>
        <fullName evidence="4">DUF3426 domain-containing protein</fullName>
    </recommendedName>
</protein>